<feature type="transmembrane region" description="Helical" evidence="2">
    <location>
        <begin position="46"/>
        <end position="67"/>
    </location>
</feature>
<evidence type="ECO:0000313" key="4">
    <source>
        <dbReference type="Proteomes" id="UP000320461"/>
    </source>
</evidence>
<comment type="caution">
    <text evidence="3">The sequence shown here is derived from an EMBL/GenBank/DDBJ whole genome shotgun (WGS) entry which is preliminary data.</text>
</comment>
<organism evidence="3 4">
    <name type="scientific">Cellulomonas gelida</name>
    <dbReference type="NCBI Taxonomy" id="1712"/>
    <lineage>
        <taxon>Bacteria</taxon>
        <taxon>Bacillati</taxon>
        <taxon>Actinomycetota</taxon>
        <taxon>Actinomycetes</taxon>
        <taxon>Micrococcales</taxon>
        <taxon>Cellulomonadaceae</taxon>
        <taxon>Cellulomonas</taxon>
    </lineage>
</organism>
<accession>A0A4Y3KEN6</accession>
<proteinExistence type="predicted"/>
<evidence type="ECO:0000256" key="1">
    <source>
        <dbReference type="SAM" id="MobiDB-lite"/>
    </source>
</evidence>
<gene>
    <name evidence="3" type="ORF">CGE01nite_01420</name>
</gene>
<dbReference type="Proteomes" id="UP000320461">
    <property type="component" value="Unassembled WGS sequence"/>
</dbReference>
<keyword evidence="2" id="KW-0812">Transmembrane</keyword>
<feature type="compositionally biased region" description="Basic and acidic residues" evidence="1">
    <location>
        <begin position="239"/>
        <end position="251"/>
    </location>
</feature>
<keyword evidence="2" id="KW-0472">Membrane</keyword>
<dbReference type="EMBL" id="BJLQ01000002">
    <property type="protein sequence ID" value="GEA82891.1"/>
    <property type="molecule type" value="Genomic_DNA"/>
</dbReference>
<name>A0A4Y3KEN6_9CELL</name>
<evidence type="ECO:0008006" key="5">
    <source>
        <dbReference type="Google" id="ProtNLM"/>
    </source>
</evidence>
<evidence type="ECO:0000313" key="3">
    <source>
        <dbReference type="EMBL" id="GEA82891.1"/>
    </source>
</evidence>
<feature type="region of interest" description="Disordered" evidence="1">
    <location>
        <begin position="230"/>
        <end position="251"/>
    </location>
</feature>
<keyword evidence="4" id="KW-1185">Reference proteome</keyword>
<evidence type="ECO:0000256" key="2">
    <source>
        <dbReference type="SAM" id="Phobius"/>
    </source>
</evidence>
<dbReference type="AlphaFoldDB" id="A0A4Y3KEN6"/>
<protein>
    <recommendedName>
        <fullName evidence="5">Fimbrial assembly protein</fullName>
    </recommendedName>
</protein>
<keyword evidence="2" id="KW-1133">Transmembrane helix</keyword>
<sequence length="251" mass="26403">MSALLERPRLKTKGGAQTIVGTTLPQVNLLPPEVRAARGLRRTKRMLVFVLLGTLAFCALAWVFSLFEASTAQSDLDAADEDTLRIQGQLADPKYAEVPKVLGALDASKLALPLAMSTDVNWSGYVGAIAAVLPEGASIDSFTVTYATPMEGAPEPTSPLQAPSLGQIAFSGRSVAVPDTAAWLKALNSVPGFQDAWLDSTAVTGDEESGDYYAFSSTVQVSDLALTHRFGPVPTGDAATDKAADDTKTEN</sequence>
<dbReference type="RefSeq" id="WP_048341423.1">
    <property type="nucleotide sequence ID" value="NZ_BJLQ01000002.1"/>
</dbReference>
<reference evidence="3 4" key="1">
    <citation type="submission" date="2019-06" db="EMBL/GenBank/DDBJ databases">
        <title>Whole genome shotgun sequence of Cellulomonas gelida NBRC 3748.</title>
        <authorList>
            <person name="Hosoyama A."/>
            <person name="Uohara A."/>
            <person name="Ohji S."/>
            <person name="Ichikawa N."/>
        </authorList>
    </citation>
    <scope>NUCLEOTIDE SEQUENCE [LARGE SCALE GENOMIC DNA]</scope>
    <source>
        <strain evidence="3 4">NBRC 3748</strain>
    </source>
</reference>